<keyword evidence="6" id="KW-0812">Transmembrane</keyword>
<organism evidence="8">
    <name type="scientific">hydrothermal vent metagenome</name>
    <dbReference type="NCBI Taxonomy" id="652676"/>
    <lineage>
        <taxon>unclassified sequences</taxon>
        <taxon>metagenomes</taxon>
        <taxon>ecological metagenomes</taxon>
    </lineage>
</organism>
<dbReference type="GO" id="GO:0004252">
    <property type="term" value="F:serine-type endopeptidase activity"/>
    <property type="evidence" value="ECO:0007669"/>
    <property type="project" value="InterPro"/>
</dbReference>
<dbReference type="InterPro" id="IPR019533">
    <property type="entry name" value="Peptidase_S26"/>
</dbReference>
<dbReference type="InterPro" id="IPR019757">
    <property type="entry name" value="Pept_S26A_signal_pept_1_Lys-AS"/>
</dbReference>
<evidence type="ECO:0000256" key="4">
    <source>
        <dbReference type="ARBA" id="ARBA00022670"/>
    </source>
</evidence>
<accession>A0A160V8U7</accession>
<dbReference type="InterPro" id="IPR019758">
    <property type="entry name" value="Pept_S26A_signal_pept_1_CS"/>
</dbReference>
<dbReference type="PROSITE" id="PS00760">
    <property type="entry name" value="SPASE_I_2"/>
    <property type="match status" value="1"/>
</dbReference>
<dbReference type="SUPFAM" id="SSF51306">
    <property type="entry name" value="LexA/Signal peptidase"/>
    <property type="match status" value="1"/>
</dbReference>
<comment type="similarity">
    <text evidence="2">Belongs to the peptidase S26 family.</text>
</comment>
<dbReference type="Gene3D" id="2.10.109.10">
    <property type="entry name" value="Umud Fragment, subunit A"/>
    <property type="match status" value="1"/>
</dbReference>
<evidence type="ECO:0000256" key="3">
    <source>
        <dbReference type="ARBA" id="ARBA00013208"/>
    </source>
</evidence>
<dbReference type="GO" id="GO:0006465">
    <property type="term" value="P:signal peptide processing"/>
    <property type="evidence" value="ECO:0007669"/>
    <property type="project" value="InterPro"/>
</dbReference>
<dbReference type="NCBIfam" id="TIGR02227">
    <property type="entry name" value="sigpep_I_bact"/>
    <property type="match status" value="1"/>
</dbReference>
<dbReference type="InterPro" id="IPR019756">
    <property type="entry name" value="Pept_S26A_signal_pept_1_Ser-AS"/>
</dbReference>
<evidence type="ECO:0000259" key="7">
    <source>
        <dbReference type="Pfam" id="PF10502"/>
    </source>
</evidence>
<dbReference type="CDD" id="cd06530">
    <property type="entry name" value="S26_SPase_I"/>
    <property type="match status" value="1"/>
</dbReference>
<keyword evidence="4" id="KW-0645">Protease</keyword>
<feature type="domain" description="Peptidase S26" evidence="7">
    <location>
        <begin position="8"/>
        <end position="186"/>
    </location>
</feature>
<dbReference type="InterPro" id="IPR036286">
    <property type="entry name" value="LexA/Signal_pep-like_sf"/>
</dbReference>
<dbReference type="PANTHER" id="PTHR43390:SF1">
    <property type="entry name" value="CHLOROPLAST PROCESSING PEPTIDASE"/>
    <property type="match status" value="1"/>
</dbReference>
<keyword evidence="6" id="KW-0472">Membrane</keyword>
<evidence type="ECO:0000256" key="5">
    <source>
        <dbReference type="ARBA" id="ARBA00022801"/>
    </source>
</evidence>
<comment type="catalytic activity">
    <reaction evidence="1">
        <text>Cleavage of hydrophobic, N-terminal signal or leader sequences from secreted and periplasmic proteins.</text>
        <dbReference type="EC" id="3.4.21.89"/>
    </reaction>
</comment>
<dbReference type="PROSITE" id="PS00501">
    <property type="entry name" value="SPASE_I_1"/>
    <property type="match status" value="1"/>
</dbReference>
<dbReference type="PANTHER" id="PTHR43390">
    <property type="entry name" value="SIGNAL PEPTIDASE I"/>
    <property type="match status" value="1"/>
</dbReference>
<dbReference type="PRINTS" id="PR00727">
    <property type="entry name" value="LEADERPTASE"/>
</dbReference>
<evidence type="ECO:0000256" key="2">
    <source>
        <dbReference type="ARBA" id="ARBA00009370"/>
    </source>
</evidence>
<proteinExistence type="inferred from homology"/>
<reference evidence="8" key="1">
    <citation type="submission" date="2015-10" db="EMBL/GenBank/DDBJ databases">
        <authorList>
            <person name="Gilbert D.G."/>
        </authorList>
    </citation>
    <scope>NUCLEOTIDE SEQUENCE</scope>
</reference>
<name>A0A160V8U7_9ZZZZ</name>
<dbReference type="PROSITE" id="PS00761">
    <property type="entry name" value="SPASE_I_3"/>
    <property type="match status" value="1"/>
</dbReference>
<keyword evidence="5 8" id="KW-0378">Hydrolase</keyword>
<dbReference type="GO" id="GO:0009003">
    <property type="term" value="F:signal peptidase activity"/>
    <property type="evidence" value="ECO:0007669"/>
    <property type="project" value="UniProtKB-EC"/>
</dbReference>
<evidence type="ECO:0000256" key="6">
    <source>
        <dbReference type="SAM" id="Phobius"/>
    </source>
</evidence>
<evidence type="ECO:0000313" key="8">
    <source>
        <dbReference type="EMBL" id="CUV01635.1"/>
    </source>
</evidence>
<feature type="transmembrane region" description="Helical" evidence="6">
    <location>
        <begin position="7"/>
        <end position="26"/>
    </location>
</feature>
<protein>
    <recommendedName>
        <fullName evidence="3">signal peptidase I</fullName>
        <ecNumber evidence="3">3.4.21.89</ecNumber>
    </recommendedName>
</protein>
<dbReference type="Pfam" id="PF10502">
    <property type="entry name" value="Peptidase_S26"/>
    <property type="match status" value="1"/>
</dbReference>
<dbReference type="GO" id="GO:0016020">
    <property type="term" value="C:membrane"/>
    <property type="evidence" value="ECO:0007669"/>
    <property type="project" value="InterPro"/>
</dbReference>
<dbReference type="InterPro" id="IPR000223">
    <property type="entry name" value="Pept_S26A_signal_pept_1"/>
</dbReference>
<dbReference type="AlphaFoldDB" id="A0A160V8U7"/>
<sequence length="204" mass="22894">MARVGREIIEAVVLAAVVFMLLQVTVRNFKVDGSSMDPTLEDGQYLLVNRLVYLRVELDRLAKIVPFWTAGEGSSRHAIHAPKRGEVIVFEFPDSNPNSPKKDFVKRVVGLPGETMRMFDGKVFVNEEVLNEPYLSHKDHSNASKVTLGEGEYYVLGDNRTHSNDSRSWGAVPEANIRGKVWMVYWPAPGIQIINILDRIPGFG</sequence>
<dbReference type="EMBL" id="FAXA01000109">
    <property type="protein sequence ID" value="CUV01635.1"/>
    <property type="molecule type" value="Genomic_DNA"/>
</dbReference>
<gene>
    <name evidence="8" type="ORF">MGWOODY_Clf2616</name>
</gene>
<dbReference type="EC" id="3.4.21.89" evidence="3"/>
<evidence type="ECO:0000256" key="1">
    <source>
        <dbReference type="ARBA" id="ARBA00000677"/>
    </source>
</evidence>
<keyword evidence="6" id="KW-1133">Transmembrane helix</keyword>